<name>A0A948WZN4_9GAMM</name>
<dbReference type="AlphaFoldDB" id="A0A948WZN4"/>
<dbReference type="Proteomes" id="UP000733611">
    <property type="component" value="Unassembled WGS sequence"/>
</dbReference>
<reference evidence="2" key="1">
    <citation type="journal article" date="2021" name="PeerJ">
        <title>Extensive microbial diversity within the chicken gut microbiome revealed by metagenomics and culture.</title>
        <authorList>
            <person name="Gilroy R."/>
            <person name="Ravi A."/>
            <person name="Getino M."/>
            <person name="Pursley I."/>
            <person name="Horton D.L."/>
            <person name="Alikhan N.F."/>
            <person name="Baker D."/>
            <person name="Gharbi K."/>
            <person name="Hall N."/>
            <person name="Watson M."/>
            <person name="Adriaenssens E.M."/>
            <person name="Foster-Nyarko E."/>
            <person name="Jarju S."/>
            <person name="Secka A."/>
            <person name="Antonio M."/>
            <person name="Oren A."/>
            <person name="Chaudhuri R.R."/>
            <person name="La Ragione R."/>
            <person name="Hildebrand F."/>
            <person name="Pallen M.J."/>
        </authorList>
    </citation>
    <scope>NUCLEOTIDE SEQUENCE</scope>
    <source>
        <strain evidence="2">378</strain>
    </source>
</reference>
<feature type="compositionally biased region" description="Polar residues" evidence="1">
    <location>
        <begin position="336"/>
        <end position="347"/>
    </location>
</feature>
<feature type="region of interest" description="Disordered" evidence="1">
    <location>
        <begin position="824"/>
        <end position="868"/>
    </location>
</feature>
<organism evidence="2 3">
    <name type="scientific">Candidatus Anaerobiospirillum pullicola</name>
    <dbReference type="NCBI Taxonomy" id="2838451"/>
    <lineage>
        <taxon>Bacteria</taxon>
        <taxon>Pseudomonadati</taxon>
        <taxon>Pseudomonadota</taxon>
        <taxon>Gammaproteobacteria</taxon>
        <taxon>Aeromonadales</taxon>
        <taxon>Succinivibrionaceae</taxon>
        <taxon>Anaerobiospirillum</taxon>
    </lineage>
</organism>
<feature type="region of interest" description="Disordered" evidence="1">
    <location>
        <begin position="314"/>
        <end position="354"/>
    </location>
</feature>
<comment type="caution">
    <text evidence="2">The sequence shown here is derived from an EMBL/GenBank/DDBJ whole genome shotgun (WGS) entry which is preliminary data.</text>
</comment>
<feature type="region of interest" description="Disordered" evidence="1">
    <location>
        <begin position="423"/>
        <end position="537"/>
    </location>
</feature>
<feature type="compositionally biased region" description="Low complexity" evidence="1">
    <location>
        <begin position="435"/>
        <end position="511"/>
    </location>
</feature>
<gene>
    <name evidence="2" type="ORF">H9847_07735</name>
</gene>
<evidence type="ECO:0000256" key="1">
    <source>
        <dbReference type="SAM" id="MobiDB-lite"/>
    </source>
</evidence>
<protein>
    <submittedName>
        <fullName evidence="2">Uncharacterized protein</fullName>
    </submittedName>
</protein>
<reference evidence="2" key="2">
    <citation type="submission" date="2021-04" db="EMBL/GenBank/DDBJ databases">
        <authorList>
            <person name="Gilroy R."/>
        </authorList>
    </citation>
    <scope>NUCLEOTIDE SEQUENCE</scope>
    <source>
        <strain evidence="2">378</strain>
    </source>
</reference>
<feature type="compositionally biased region" description="Low complexity" evidence="1">
    <location>
        <begin position="832"/>
        <end position="847"/>
    </location>
</feature>
<evidence type="ECO:0000313" key="2">
    <source>
        <dbReference type="EMBL" id="MBU3844737.1"/>
    </source>
</evidence>
<accession>A0A948WZN4</accession>
<sequence>MSQLSLLMQSFRQEAKAKLNTDEIFFLDNPSTLDLGFRVKLLPYSTQDKNVLSRLAAHPLSAKLSEANAAIDKRLNVFSHDLQQLTTHPEKVQVDLLAATTGLGAAANTVSGAELTAQLRLTQSNVLLAEQNKLKLSMLFLQAIKSYFDLFVLMFFLRHYKFDARKLALNHPIFAGVDARKKERLQLFATLMSEYEAGLERMEAIADFALRLCQLRDSGACYGFALYGLDPSMDALQALHTLNPSKSLEELMQSLAYTLSNQPQAALITFDEFCHSPAFLRQRVKTSLTSGRRGTQVSNKEPPTLELTAVSLAAGSSDHNKQQQQQQKQTAEAIASSATPAKSQSPAADTKATENASFASNSFSLNSLNHNPFSNSNSSSFSWDQDNSSIFLPGTATLNTQPAQLTTIALTPASTLNTGATVISAESEPEPEPKPATAATTNATSNTGTAHRAAADTAATTASAESIAAEPAAATETEQATPEAALEPKPAAAAAAAAAPKAQTKASTTTKRQTRTKRSKSQEQLSSERDTTSDEELAAQAAAALAVVATQASAETALTRAQAQQATSKKERQAALKASKNVRTQAAKAADSLMHEAMAKGLSVNQVAQAVLFSQDTNTEEASAASPVTENNVAAAEVTTAAQSKNSGVKSIKGGTAHPVQAPKVITTEEIAEQKRKEAAARLGQAEVQAAPTAKDIAEAKKNAAALAALRKKQIELENSFNNIPDVHYLRATEILGKAEQVMASKSLGTHAYGNTVVPVLLRQDAAEVASSSWSRPEQDVAEQIGLLQALDTSPELMRLKYCMLFGQYFLLNEQSWYTLLRTPAPEDNDATDTAAPAEATAEQEAPLSGETDAQDTAGRLEPGDSADHAAQLSPKMLQVHLTPEQTELQKLKRSLLGAYLQSSAELNIMRQVLTEMVGSAQEQQSTLKMQAAKFNYYAQILGRDFTVIANAQRTAESDRSLVATNLGAYEQNMPVQFILGSMLLSAYNLYFKVNKNTLFDAYEKLHLALPL</sequence>
<proteinExistence type="predicted"/>
<dbReference type="EMBL" id="JAHLFE010000160">
    <property type="protein sequence ID" value="MBU3844737.1"/>
    <property type="molecule type" value="Genomic_DNA"/>
</dbReference>
<evidence type="ECO:0000313" key="3">
    <source>
        <dbReference type="Proteomes" id="UP000733611"/>
    </source>
</evidence>